<dbReference type="AlphaFoldDB" id="A0A6G0YWI9"/>
<accession>A0A6G0YWI9</accession>
<proteinExistence type="predicted"/>
<protein>
    <submittedName>
        <fullName evidence="1">MULE domain-containing protein</fullName>
    </submittedName>
</protein>
<dbReference type="EMBL" id="VUJU01002192">
    <property type="protein sequence ID" value="KAF0762220.1"/>
    <property type="molecule type" value="Genomic_DNA"/>
</dbReference>
<keyword evidence="2" id="KW-1185">Reference proteome</keyword>
<evidence type="ECO:0000313" key="1">
    <source>
        <dbReference type="EMBL" id="KAF0762220.1"/>
    </source>
</evidence>
<gene>
    <name evidence="1" type="ORF">FWK35_00015210</name>
</gene>
<comment type="caution">
    <text evidence="1">The sequence shown here is derived from an EMBL/GenBank/DDBJ whole genome shotgun (WGS) entry which is preliminary data.</text>
</comment>
<organism evidence="1 2">
    <name type="scientific">Aphis craccivora</name>
    <name type="common">Cowpea aphid</name>
    <dbReference type="NCBI Taxonomy" id="307492"/>
    <lineage>
        <taxon>Eukaryota</taxon>
        <taxon>Metazoa</taxon>
        <taxon>Ecdysozoa</taxon>
        <taxon>Arthropoda</taxon>
        <taxon>Hexapoda</taxon>
        <taxon>Insecta</taxon>
        <taxon>Pterygota</taxon>
        <taxon>Neoptera</taxon>
        <taxon>Paraneoptera</taxon>
        <taxon>Hemiptera</taxon>
        <taxon>Sternorrhyncha</taxon>
        <taxon>Aphidomorpha</taxon>
        <taxon>Aphidoidea</taxon>
        <taxon>Aphididae</taxon>
        <taxon>Aphidini</taxon>
        <taxon>Aphis</taxon>
        <taxon>Aphis</taxon>
    </lineage>
</organism>
<name>A0A6G0YWI9_APHCR</name>
<sequence length="122" mass="14415">MRYAHSKSFFKLYDFLCVHKIKTNKLEDFLLVKDSPNDIVGFSTISNLEYPTHFITMYQIINKYTETSETNVQLFKCIIHHSNKNSYLFSLTCDHIIDFEFTINSTLKLVLLTTKFKDPIFN</sequence>
<dbReference type="Proteomes" id="UP000478052">
    <property type="component" value="Unassembled WGS sequence"/>
</dbReference>
<evidence type="ECO:0000313" key="2">
    <source>
        <dbReference type="Proteomes" id="UP000478052"/>
    </source>
</evidence>
<reference evidence="1 2" key="1">
    <citation type="submission" date="2019-08" db="EMBL/GenBank/DDBJ databases">
        <title>Whole genome of Aphis craccivora.</title>
        <authorList>
            <person name="Voronova N.V."/>
            <person name="Shulinski R.S."/>
            <person name="Bandarenka Y.V."/>
            <person name="Zhorov D.G."/>
            <person name="Warner D."/>
        </authorList>
    </citation>
    <scope>NUCLEOTIDE SEQUENCE [LARGE SCALE GENOMIC DNA]</scope>
    <source>
        <strain evidence="1">180601</strain>
        <tissue evidence="1">Whole Body</tissue>
    </source>
</reference>